<reference evidence="4 5" key="1">
    <citation type="submission" date="2024-03" db="EMBL/GenBank/DDBJ databases">
        <title>Human intestinal bacterial collection.</title>
        <authorList>
            <person name="Pauvert C."/>
            <person name="Hitch T.C.A."/>
            <person name="Clavel T."/>
        </authorList>
    </citation>
    <scope>NUCLEOTIDE SEQUENCE [LARGE SCALE GENOMIC DNA]</scope>
    <source>
        <strain evidence="4 5">CLA-SR-H021</strain>
    </source>
</reference>
<comment type="caution">
    <text evidence="4">The sequence shown here is derived from an EMBL/GenBank/DDBJ whole genome shotgun (WGS) entry which is preliminary data.</text>
</comment>
<dbReference type="RefSeq" id="WP_040382935.1">
    <property type="nucleotide sequence ID" value="NZ_JBBMFM010000135.1"/>
</dbReference>
<keyword evidence="3" id="KW-1133">Transmembrane helix</keyword>
<feature type="transmembrane region" description="Helical" evidence="3">
    <location>
        <begin position="12"/>
        <end position="36"/>
    </location>
</feature>
<accession>A0ABV1DC03</accession>
<name>A0ABV1DC03_9FIRM</name>
<dbReference type="Proteomes" id="UP001454086">
    <property type="component" value="Unassembled WGS sequence"/>
</dbReference>
<evidence type="ECO:0000313" key="4">
    <source>
        <dbReference type="EMBL" id="MEQ2427911.1"/>
    </source>
</evidence>
<dbReference type="Gene3D" id="2.10.270.10">
    <property type="entry name" value="Cholin Binding"/>
    <property type="match status" value="1"/>
</dbReference>
<dbReference type="EMBL" id="JBBMFM010000135">
    <property type="protein sequence ID" value="MEQ2427911.1"/>
    <property type="molecule type" value="Genomic_DNA"/>
</dbReference>
<dbReference type="SUPFAM" id="SSF69304">
    <property type="entry name" value="Tricorn protease N-terminal domain"/>
    <property type="match status" value="1"/>
</dbReference>
<gene>
    <name evidence="4" type="ORF">WMQ36_23385</name>
</gene>
<sequence>MNRRRKKKESPVKMVFLILIAVLVMVAAIYVVISVFGKISSDYKQLDFSREEETMDITIDTDEEPSVGWNETDQGWMYYLDAKSFVKDQWKDIDGFLYYFNEDGFMVTGQLKQDGQIYTLHDTKGYLKNIETDLDYVPESTGENLDSLVRTNAFWCFLKDEEGTGLFRTILYRKTVENKIMVLGGETSPEKTTRYSMRAYGDYVYYLPKVKESQLTRLSEAEKGLCDKLFRMRPGSNVKELIAEQVDGYMVFNDTIYYAQAGQIHSAVSGVEIAAGEGKYSVVIKDDSCYLVDELGNPAVADSGNSVAVGDRIYRIEEDGEIKYVKHGQLTIDGRTYYLSGSGSKATVNSKQDSNDTVLIRETYGVQSYCIVDNQIYYSSYVDKGSGGEWYSRIFRTDLDGQNKQALSEPFPGVIQNMYYYEDEGEIFGEYHPSIWSGSYGVAAVISRDGTIYKINDASARTGKHVEGNDMLEIVMAKDGKVICLWHDCDWSKSSGITSVLWSKAVELNGADRSLIDMAAIDVSKEEESSQGGDEVIVPIETLPGEIPAQTMAPGSQAANPGNQVGNPGSQGANPGSQAGNPGSQGTNSGSQAGNPAMPGGTVAGTVKPGQEVTVPVPTIPPATESTDEVRIVPIG</sequence>
<proteinExistence type="predicted"/>
<dbReference type="InterPro" id="IPR018337">
    <property type="entry name" value="Cell_wall/Cho-bd_repeat"/>
</dbReference>
<organism evidence="4 5">
    <name type="scientific">Enterocloster hominis</name>
    <name type="common">ex Hitch et al. 2024</name>
    <dbReference type="NCBI Taxonomy" id="1917870"/>
    <lineage>
        <taxon>Bacteria</taxon>
        <taxon>Bacillati</taxon>
        <taxon>Bacillota</taxon>
        <taxon>Clostridia</taxon>
        <taxon>Lachnospirales</taxon>
        <taxon>Lachnospiraceae</taxon>
        <taxon>Enterocloster</taxon>
    </lineage>
</organism>
<evidence type="ECO:0000256" key="3">
    <source>
        <dbReference type="SAM" id="Phobius"/>
    </source>
</evidence>
<keyword evidence="3" id="KW-0812">Transmembrane</keyword>
<evidence type="ECO:0000256" key="1">
    <source>
        <dbReference type="ARBA" id="ARBA00022737"/>
    </source>
</evidence>
<feature type="compositionally biased region" description="Polar residues" evidence="2">
    <location>
        <begin position="553"/>
        <end position="594"/>
    </location>
</feature>
<dbReference type="SUPFAM" id="SSF69360">
    <property type="entry name" value="Cell wall binding repeat"/>
    <property type="match status" value="1"/>
</dbReference>
<keyword evidence="5" id="KW-1185">Reference proteome</keyword>
<evidence type="ECO:0000313" key="5">
    <source>
        <dbReference type="Proteomes" id="UP001454086"/>
    </source>
</evidence>
<dbReference type="Pfam" id="PF19127">
    <property type="entry name" value="Choline_bind_3"/>
    <property type="match status" value="1"/>
</dbReference>
<keyword evidence="3" id="KW-0472">Membrane</keyword>
<evidence type="ECO:0000256" key="2">
    <source>
        <dbReference type="SAM" id="MobiDB-lite"/>
    </source>
</evidence>
<keyword evidence="1" id="KW-0677">Repeat</keyword>
<protein>
    <submittedName>
        <fullName evidence="4">DUF5050 domain-containing protein</fullName>
    </submittedName>
</protein>
<feature type="region of interest" description="Disordered" evidence="2">
    <location>
        <begin position="547"/>
        <end position="636"/>
    </location>
</feature>